<dbReference type="Proteomes" id="UP000192927">
    <property type="component" value="Unassembled WGS sequence"/>
</dbReference>
<accession>A0A1W5CWX7</accession>
<dbReference type="InterPro" id="IPR009057">
    <property type="entry name" value="Homeodomain-like_sf"/>
</dbReference>
<name>A0A1W5CWX7_9LECA</name>
<proteinExistence type="predicted"/>
<protein>
    <submittedName>
        <fullName evidence="1">Transposable element tc1</fullName>
    </submittedName>
</protein>
<organism evidence="1 2">
    <name type="scientific">Lasallia pustulata</name>
    <dbReference type="NCBI Taxonomy" id="136370"/>
    <lineage>
        <taxon>Eukaryota</taxon>
        <taxon>Fungi</taxon>
        <taxon>Dikarya</taxon>
        <taxon>Ascomycota</taxon>
        <taxon>Pezizomycotina</taxon>
        <taxon>Lecanoromycetes</taxon>
        <taxon>OSLEUM clade</taxon>
        <taxon>Umbilicariomycetidae</taxon>
        <taxon>Umbilicariales</taxon>
        <taxon>Umbilicariaceae</taxon>
        <taxon>Lasallia</taxon>
    </lineage>
</organism>
<sequence length="118" mass="13568">MTPSPPSTPIRKRLTRDQRRDILLMRSLGFTYTKISSHLKVTERAVQYTCEKGAATPQHHNAGRAPKLSKEEVDTLIEFVSSSRKTRRMSYLQLAEHFWPEGEELIVKFLLLADLVKS</sequence>
<evidence type="ECO:0000313" key="2">
    <source>
        <dbReference type="Proteomes" id="UP000192927"/>
    </source>
</evidence>
<dbReference type="AlphaFoldDB" id="A0A1W5CWX7"/>
<dbReference type="SUPFAM" id="SSF46689">
    <property type="entry name" value="Homeodomain-like"/>
    <property type="match status" value="1"/>
</dbReference>
<keyword evidence="2" id="KW-1185">Reference proteome</keyword>
<evidence type="ECO:0000313" key="1">
    <source>
        <dbReference type="EMBL" id="SLM35377.1"/>
    </source>
</evidence>
<dbReference type="EMBL" id="FWEW01000692">
    <property type="protein sequence ID" value="SLM35377.1"/>
    <property type="molecule type" value="Genomic_DNA"/>
</dbReference>
<reference evidence="2" key="1">
    <citation type="submission" date="2017-03" db="EMBL/GenBank/DDBJ databases">
        <authorList>
            <person name="Sharma R."/>
            <person name="Thines M."/>
        </authorList>
    </citation>
    <scope>NUCLEOTIDE SEQUENCE [LARGE SCALE GENOMIC DNA]</scope>
</reference>